<dbReference type="Proteomes" id="UP001055439">
    <property type="component" value="Chromosome 6"/>
</dbReference>
<protein>
    <submittedName>
        <fullName evidence="2">Uncharacterized protein</fullName>
    </submittedName>
</protein>
<feature type="compositionally biased region" description="Basic and acidic residues" evidence="1">
    <location>
        <begin position="112"/>
        <end position="126"/>
    </location>
</feature>
<evidence type="ECO:0000313" key="2">
    <source>
        <dbReference type="EMBL" id="URE13330.1"/>
    </source>
</evidence>
<dbReference type="EMBL" id="CP097508">
    <property type="protein sequence ID" value="URE13330.1"/>
    <property type="molecule type" value="Genomic_DNA"/>
</dbReference>
<reference evidence="2" key="1">
    <citation type="submission" date="2022-05" db="EMBL/GenBank/DDBJ databases">
        <title>The Musa troglodytarum L. genome provides insights into the mechanism of non-climacteric behaviour and enrichment of carotenoids.</title>
        <authorList>
            <person name="Wang J."/>
        </authorList>
    </citation>
    <scope>NUCLEOTIDE SEQUENCE</scope>
    <source>
        <tissue evidence="2">Leaf</tissue>
    </source>
</reference>
<gene>
    <name evidence="2" type="ORF">MUK42_22154</name>
</gene>
<organism evidence="2 3">
    <name type="scientific">Musa troglodytarum</name>
    <name type="common">fe'i banana</name>
    <dbReference type="NCBI Taxonomy" id="320322"/>
    <lineage>
        <taxon>Eukaryota</taxon>
        <taxon>Viridiplantae</taxon>
        <taxon>Streptophyta</taxon>
        <taxon>Embryophyta</taxon>
        <taxon>Tracheophyta</taxon>
        <taxon>Spermatophyta</taxon>
        <taxon>Magnoliopsida</taxon>
        <taxon>Liliopsida</taxon>
        <taxon>Zingiberales</taxon>
        <taxon>Musaceae</taxon>
        <taxon>Musa</taxon>
    </lineage>
</organism>
<sequence length="126" mass="13885">SRLVSPLVLWVDTDESGHGQSVELISVWLSRDSFSNALNLRSSPLVIELCTERSSTGVFPSSMLTTADMLGLRVGDMLVHRRANFNICRASSVEKLEPSAGSTSSRIHKSKQREEGPKKPREQVFG</sequence>
<proteinExistence type="predicted"/>
<evidence type="ECO:0000256" key="1">
    <source>
        <dbReference type="SAM" id="MobiDB-lite"/>
    </source>
</evidence>
<accession>A0A9E7GEQ6</accession>
<evidence type="ECO:0000313" key="3">
    <source>
        <dbReference type="Proteomes" id="UP001055439"/>
    </source>
</evidence>
<name>A0A9E7GEQ6_9LILI</name>
<keyword evidence="3" id="KW-1185">Reference proteome</keyword>
<feature type="region of interest" description="Disordered" evidence="1">
    <location>
        <begin position="94"/>
        <end position="126"/>
    </location>
</feature>
<dbReference type="AlphaFoldDB" id="A0A9E7GEQ6"/>
<feature type="non-terminal residue" evidence="2">
    <location>
        <position position="1"/>
    </location>
</feature>